<keyword evidence="4" id="KW-1185">Reference proteome</keyword>
<keyword evidence="1" id="KW-0812">Transmembrane</keyword>
<dbReference type="PANTHER" id="PTHR40047:SF1">
    <property type="entry name" value="UPF0703 PROTEIN YCGQ"/>
    <property type="match status" value="1"/>
</dbReference>
<feature type="transmembrane region" description="Helical" evidence="1">
    <location>
        <begin position="12"/>
        <end position="31"/>
    </location>
</feature>
<dbReference type="STRING" id="706434.HMPREF9429_00301"/>
<dbReference type="InterPro" id="IPR052955">
    <property type="entry name" value="UPF0703_membrane_permease"/>
</dbReference>
<gene>
    <name evidence="3" type="ORF">HMPREF9429_00301</name>
</gene>
<feature type="transmembrane region" description="Helical" evidence="1">
    <location>
        <begin position="71"/>
        <end position="94"/>
    </location>
</feature>
<reference evidence="3 4" key="1">
    <citation type="submission" date="2010-08" db="EMBL/GenBank/DDBJ databases">
        <authorList>
            <person name="Weinstock G."/>
            <person name="Sodergren E."/>
            <person name="Clifton S."/>
            <person name="Fulton L."/>
            <person name="Fulton B."/>
            <person name="Courtney L."/>
            <person name="Fronick C."/>
            <person name="Harrison M."/>
            <person name="Strong C."/>
            <person name="Farmer C."/>
            <person name="Delahaunty K."/>
            <person name="Markovic C."/>
            <person name="Hall O."/>
            <person name="Minx P."/>
            <person name="Tomlinson C."/>
            <person name="Mitreva M."/>
            <person name="Hou S."/>
            <person name="Chen J."/>
            <person name="Wollam A."/>
            <person name="Pepin K.H."/>
            <person name="Johnson M."/>
            <person name="Bhonagiri V."/>
            <person name="Zhang X."/>
            <person name="Suruliraj S."/>
            <person name="Warren W."/>
            <person name="Chinwalla A."/>
            <person name="Mardis E.R."/>
            <person name="Wilson R.K."/>
        </authorList>
    </citation>
    <scope>NUCLEOTIDE SEQUENCE [LARGE SCALE GENOMIC DNA]</scope>
    <source>
        <strain evidence="3 4">F0359</strain>
    </source>
</reference>
<dbReference type="RefSeq" id="WP_006941101.1">
    <property type="nucleotide sequence ID" value="NZ_GL538184.1"/>
</dbReference>
<dbReference type="AlphaFoldDB" id="E2ZA42"/>
<dbReference type="Proteomes" id="UP000003195">
    <property type="component" value="Unassembled WGS sequence"/>
</dbReference>
<dbReference type="OrthoDB" id="9770408at2"/>
<evidence type="ECO:0000313" key="3">
    <source>
        <dbReference type="EMBL" id="EFQ04804.1"/>
    </source>
</evidence>
<dbReference type="HOGENOM" id="CLU_070027_0_1_9"/>
<sequence length="249" mass="27950">MMKTLFSRRAACSEGTALMVVAALLISLIVTKRSESYMNPVLVPFVVATATVFLFWGFSRILRATFTRTRSYAAAATLGMIAVLLAGPAVFGILPESPADRLEQNEGGEVTPFGIDFEHIQGDGIDDNKRQVVIGSNNWYTTIFKLTKYVDKYAGYEVYITGFVSFYDDSLKRPDFTISRYLMICCVNDMSPFGLPCILSDGQEYGEYRWIAVKGKLEVGDYHGMKRPVLKVEEIRQAAKTVVYVYPYR</sequence>
<dbReference type="eggNOG" id="COG3689">
    <property type="taxonomic scope" value="Bacteria"/>
</dbReference>
<proteinExistence type="predicted"/>
<dbReference type="InterPro" id="IPR015402">
    <property type="entry name" value="DUF1980"/>
</dbReference>
<name>E2ZA42_9FIRM</name>
<comment type="caution">
    <text evidence="3">The sequence shown here is derived from an EMBL/GenBank/DDBJ whole genome shotgun (WGS) entry which is preliminary data.</text>
</comment>
<evidence type="ECO:0000313" key="4">
    <source>
        <dbReference type="Proteomes" id="UP000003195"/>
    </source>
</evidence>
<dbReference type="PANTHER" id="PTHR40047">
    <property type="entry name" value="UPF0703 PROTEIN YCGQ"/>
    <property type="match status" value="1"/>
</dbReference>
<evidence type="ECO:0000256" key="1">
    <source>
        <dbReference type="SAM" id="Phobius"/>
    </source>
</evidence>
<accession>E2ZA42</accession>
<dbReference type="Pfam" id="PF21537">
    <property type="entry name" value="DUF1980_C"/>
    <property type="match status" value="1"/>
</dbReference>
<feature type="transmembrane region" description="Helical" evidence="1">
    <location>
        <begin position="37"/>
        <end position="59"/>
    </location>
</feature>
<keyword evidence="1" id="KW-1133">Transmembrane helix</keyword>
<evidence type="ECO:0000259" key="2">
    <source>
        <dbReference type="Pfam" id="PF21537"/>
    </source>
</evidence>
<keyword evidence="1" id="KW-0472">Membrane</keyword>
<protein>
    <submittedName>
        <fullName evidence="3">TIGR03943 family protein</fullName>
    </submittedName>
</protein>
<dbReference type="InterPro" id="IPR048447">
    <property type="entry name" value="DUF1980_C"/>
</dbReference>
<organism evidence="3 4">
    <name type="scientific">Megasphaera micronuciformis F0359</name>
    <dbReference type="NCBI Taxonomy" id="706434"/>
    <lineage>
        <taxon>Bacteria</taxon>
        <taxon>Bacillati</taxon>
        <taxon>Bacillota</taxon>
        <taxon>Negativicutes</taxon>
        <taxon>Veillonellales</taxon>
        <taxon>Veillonellaceae</taxon>
        <taxon>Megasphaera</taxon>
    </lineage>
</organism>
<dbReference type="EMBL" id="AECS01000010">
    <property type="protein sequence ID" value="EFQ04804.1"/>
    <property type="molecule type" value="Genomic_DNA"/>
</dbReference>
<dbReference type="NCBIfam" id="TIGR03943">
    <property type="entry name" value="TIGR03943 family putative permease subunit"/>
    <property type="match status" value="1"/>
</dbReference>
<feature type="domain" description="DUF1980" evidence="2">
    <location>
        <begin position="127"/>
        <end position="247"/>
    </location>
</feature>